<reference evidence="2" key="1">
    <citation type="submission" date="2023-01" db="EMBL/GenBank/DDBJ databases">
        <title>Genome assembly of the deep-sea coral Lophelia pertusa.</title>
        <authorList>
            <person name="Herrera S."/>
            <person name="Cordes E."/>
        </authorList>
    </citation>
    <scope>NUCLEOTIDE SEQUENCE</scope>
    <source>
        <strain evidence="2">USNM1676648</strain>
        <tissue evidence="2">Polyp</tissue>
    </source>
</reference>
<evidence type="ECO:0000256" key="1">
    <source>
        <dbReference type="SAM" id="SignalP"/>
    </source>
</evidence>
<evidence type="ECO:0008006" key="4">
    <source>
        <dbReference type="Google" id="ProtNLM"/>
    </source>
</evidence>
<feature type="chain" id="PRO_5040934517" description="Secreted protein" evidence="1">
    <location>
        <begin position="19"/>
        <end position="188"/>
    </location>
</feature>
<dbReference type="OrthoDB" id="10276407at2759"/>
<proteinExistence type="predicted"/>
<dbReference type="AlphaFoldDB" id="A0A9W9Z5M0"/>
<feature type="signal peptide" evidence="1">
    <location>
        <begin position="1"/>
        <end position="18"/>
    </location>
</feature>
<evidence type="ECO:0000313" key="2">
    <source>
        <dbReference type="EMBL" id="KAJ7375381.1"/>
    </source>
</evidence>
<comment type="caution">
    <text evidence="2">The sequence shown here is derived from an EMBL/GenBank/DDBJ whole genome shotgun (WGS) entry which is preliminary data.</text>
</comment>
<organism evidence="2 3">
    <name type="scientific">Desmophyllum pertusum</name>
    <dbReference type="NCBI Taxonomy" id="174260"/>
    <lineage>
        <taxon>Eukaryota</taxon>
        <taxon>Metazoa</taxon>
        <taxon>Cnidaria</taxon>
        <taxon>Anthozoa</taxon>
        <taxon>Hexacorallia</taxon>
        <taxon>Scleractinia</taxon>
        <taxon>Caryophylliina</taxon>
        <taxon>Caryophylliidae</taxon>
        <taxon>Desmophyllum</taxon>
    </lineage>
</organism>
<evidence type="ECO:0000313" key="3">
    <source>
        <dbReference type="Proteomes" id="UP001163046"/>
    </source>
</evidence>
<keyword evidence="3" id="KW-1185">Reference proteome</keyword>
<dbReference type="Proteomes" id="UP001163046">
    <property type="component" value="Unassembled WGS sequence"/>
</dbReference>
<sequence>MSQMFVPIAVLLLPTVLCVDVDHVARQYWPCQIQSFFAREYGSGEGNLLRVHLNNNGAPTNVTFTGSCDSATLKFTKFIEERRVINGSFEVSFRWAVNNHYVLTVKQGTLVMKFSPKARKRKAIKGFSNIHWFILKSCDACYPGMNRLETLSKPHLYVKSDSSGSPFMDPVTGRMAWFEIMNSACSEL</sequence>
<gene>
    <name evidence="2" type="ORF">OS493_002139</name>
</gene>
<protein>
    <recommendedName>
        <fullName evidence="4">Secreted protein</fullName>
    </recommendedName>
</protein>
<keyword evidence="1" id="KW-0732">Signal</keyword>
<name>A0A9W9Z5M0_9CNID</name>
<dbReference type="EMBL" id="MU826826">
    <property type="protein sequence ID" value="KAJ7375381.1"/>
    <property type="molecule type" value="Genomic_DNA"/>
</dbReference>
<accession>A0A9W9Z5M0</accession>